<dbReference type="EMBL" id="BTSX01000002">
    <property type="protein sequence ID" value="GMS83703.1"/>
    <property type="molecule type" value="Genomic_DNA"/>
</dbReference>
<proteinExistence type="predicted"/>
<evidence type="ECO:0000313" key="2">
    <source>
        <dbReference type="Proteomes" id="UP001432027"/>
    </source>
</evidence>
<evidence type="ECO:0000313" key="1">
    <source>
        <dbReference type="EMBL" id="GMS83703.1"/>
    </source>
</evidence>
<accession>A0AAV5SKW6</accession>
<sequence length="1007" mass="115657">VQMLPSVSECTARTATDVKIYAEKAAFEGQALRSLMNGLQTRSKYKLSDVTKHFAQRCYERRLFFYTGEALRVCIEDPSGKDKAEEILLTKRDDLQSGWEPLLDHCANILREMSLETSKLRLSRLSDIWNKRSVDAQAYLLSLVDDIVRYRINDKHEHANRISFVLERIIDSSSSIFIAANGSSAYSEVLSNLITNKRSQNVIMNESTSAVQCAIAYINEFVKGNGKTLHVVGSVECIDLILDEFPHPTDQPSKISLTYDNTHVHVSSLEYLSAATNIELGAVLLIGLEREALVNTSDQKDLVAEDLQCDINDLIVDIHIWGNILITQMEEIKQRHVKHEALTDFINSWPKHMRDELTNSDKFRKNSLRDQIWNVISSASKDHRIREFVEQTILNRAKKIWEKKYTSDNVRIPQQCVEGFNSSRGLTIDSDYSIFVEEKISSGLSLRVRIISSHIANAFVKSFLELRHGCELTPQSTSSSRNYSSILEDCTHYFQILRADRFTIEQLDKVETNLKNTSHVKKLNPTIPGSQSLILPSPSVKQEITIKTCMNTFKVANLDVDTGTDNQIPQPLVKKKRSLYILAKKIKKQAMMVHLLREPLGTGENCPLEIRCDGFVEHALSALEYIEQQIQIIDEQLKLLGNIWPSPERCTVFEIANAHNVRREFLWQLALDVVGQTPSIQQLVDSIKKKTELELDDDPCKTWEKLEKDELITDSWSGYVLPPDCISDATPILQHMILHDFSSEYKSERLKMSNRYHNDCAFYTLKEGVNPDILKNLGTVFDEKIARCDDTKWTGNYAVPDSSLERCIIGTKRGKNKHPLYLYPTDVCLRIAIDLIDSGSVPCSNGNDFHKRQDTYENLRIPFIYDPTFTIDKFKSRVCHSLLTELQGAMLDYGSHEWFNWFKKRLETYEFGDSDIVYFRQTIAEREFCVRDEILIKRIRQALRDTKRKKVVTPSDEIQMDAFVNVIVEKINRGERLVEIKPPFSDEKTAEKLARFIRSRRIPPKEY</sequence>
<feature type="non-terminal residue" evidence="1">
    <location>
        <position position="1"/>
    </location>
</feature>
<dbReference type="Proteomes" id="UP001432027">
    <property type="component" value="Unassembled WGS sequence"/>
</dbReference>
<dbReference type="AlphaFoldDB" id="A0AAV5SKW6"/>
<name>A0AAV5SKW6_9BILA</name>
<reference evidence="1" key="1">
    <citation type="submission" date="2023-10" db="EMBL/GenBank/DDBJ databases">
        <title>Genome assembly of Pristionchus species.</title>
        <authorList>
            <person name="Yoshida K."/>
            <person name="Sommer R.J."/>
        </authorList>
    </citation>
    <scope>NUCLEOTIDE SEQUENCE</scope>
    <source>
        <strain evidence="1">RS0144</strain>
    </source>
</reference>
<gene>
    <name evidence="1" type="ORF">PENTCL1PPCAC_5878</name>
</gene>
<organism evidence="1 2">
    <name type="scientific">Pristionchus entomophagus</name>
    <dbReference type="NCBI Taxonomy" id="358040"/>
    <lineage>
        <taxon>Eukaryota</taxon>
        <taxon>Metazoa</taxon>
        <taxon>Ecdysozoa</taxon>
        <taxon>Nematoda</taxon>
        <taxon>Chromadorea</taxon>
        <taxon>Rhabditida</taxon>
        <taxon>Rhabditina</taxon>
        <taxon>Diplogasteromorpha</taxon>
        <taxon>Diplogasteroidea</taxon>
        <taxon>Neodiplogasteridae</taxon>
        <taxon>Pristionchus</taxon>
    </lineage>
</organism>
<protein>
    <submittedName>
        <fullName evidence="1">Uncharacterized protein</fullName>
    </submittedName>
</protein>
<comment type="caution">
    <text evidence="1">The sequence shown here is derived from an EMBL/GenBank/DDBJ whole genome shotgun (WGS) entry which is preliminary data.</text>
</comment>
<keyword evidence="2" id="KW-1185">Reference proteome</keyword>